<keyword evidence="2" id="KW-1185">Reference proteome</keyword>
<dbReference type="EMBL" id="PGOL01002418">
    <property type="protein sequence ID" value="PKI48263.1"/>
    <property type="molecule type" value="Genomic_DNA"/>
</dbReference>
<organism evidence="1 2">
    <name type="scientific">Punica granatum</name>
    <name type="common">Pomegranate</name>
    <dbReference type="NCBI Taxonomy" id="22663"/>
    <lineage>
        <taxon>Eukaryota</taxon>
        <taxon>Viridiplantae</taxon>
        <taxon>Streptophyta</taxon>
        <taxon>Embryophyta</taxon>
        <taxon>Tracheophyta</taxon>
        <taxon>Spermatophyta</taxon>
        <taxon>Magnoliopsida</taxon>
        <taxon>eudicotyledons</taxon>
        <taxon>Gunneridae</taxon>
        <taxon>Pentapetalae</taxon>
        <taxon>rosids</taxon>
        <taxon>malvids</taxon>
        <taxon>Myrtales</taxon>
        <taxon>Lythraceae</taxon>
        <taxon>Punica</taxon>
    </lineage>
</organism>
<dbReference type="Proteomes" id="UP000233551">
    <property type="component" value="Unassembled WGS sequence"/>
</dbReference>
<sequence>MDREKKESFHYWTMLSNIISMPYPINRDIECNGDPGSFFGYPIEKTRIAGLTSDKLPACPQQISALLLQLTSFSATSHSGLLLARHLSINITINPSITSISLLAPFLLLLAATKLLGRCSRLLHLRHVLSRLSLSAAEDDQEDGS</sequence>
<gene>
    <name evidence="1" type="ORF">CRG98_031346</name>
</gene>
<protein>
    <submittedName>
        <fullName evidence="1">Uncharacterized protein</fullName>
    </submittedName>
</protein>
<name>A0A2I0IWY1_PUNGR</name>
<dbReference type="AlphaFoldDB" id="A0A2I0IWY1"/>
<evidence type="ECO:0000313" key="1">
    <source>
        <dbReference type="EMBL" id="PKI48263.1"/>
    </source>
</evidence>
<comment type="caution">
    <text evidence="1">The sequence shown here is derived from an EMBL/GenBank/DDBJ whole genome shotgun (WGS) entry which is preliminary data.</text>
</comment>
<evidence type="ECO:0000313" key="2">
    <source>
        <dbReference type="Proteomes" id="UP000233551"/>
    </source>
</evidence>
<proteinExistence type="predicted"/>
<reference evidence="1 2" key="1">
    <citation type="submission" date="2017-11" db="EMBL/GenBank/DDBJ databases">
        <title>De-novo sequencing of pomegranate (Punica granatum L.) genome.</title>
        <authorList>
            <person name="Akparov Z."/>
            <person name="Amiraslanov A."/>
            <person name="Hajiyeva S."/>
            <person name="Abbasov M."/>
            <person name="Kaur K."/>
            <person name="Hamwieh A."/>
            <person name="Solovyev V."/>
            <person name="Salamov A."/>
            <person name="Braich B."/>
            <person name="Kosarev P."/>
            <person name="Mahmoud A."/>
            <person name="Hajiyev E."/>
            <person name="Babayeva S."/>
            <person name="Izzatullayeva V."/>
            <person name="Mammadov A."/>
            <person name="Mammadov A."/>
            <person name="Sharifova S."/>
            <person name="Ojaghi J."/>
            <person name="Eynullazada K."/>
            <person name="Bayramov B."/>
            <person name="Abdulazimova A."/>
            <person name="Shahmuradov I."/>
        </authorList>
    </citation>
    <scope>NUCLEOTIDE SEQUENCE [LARGE SCALE GENOMIC DNA]</scope>
    <source>
        <strain evidence="2">cv. AG2017</strain>
        <tissue evidence="1">Leaf</tissue>
    </source>
</reference>
<accession>A0A2I0IWY1</accession>